<evidence type="ECO:0000313" key="2">
    <source>
        <dbReference type="Proteomes" id="UP000009223"/>
    </source>
</evidence>
<gene>
    <name evidence="1" type="ordered locus">TREPR_0763</name>
</gene>
<evidence type="ECO:0000313" key="1">
    <source>
        <dbReference type="EMBL" id="AEF86209.1"/>
    </source>
</evidence>
<dbReference type="KEGG" id="tpi:TREPR_0763"/>
<name>F5YJC8_TREPZ</name>
<dbReference type="Proteomes" id="UP000009223">
    <property type="component" value="Chromosome"/>
</dbReference>
<organism evidence="1 2">
    <name type="scientific">Treponema primitia (strain ATCC BAA-887 / DSM 12427 / ZAS-2)</name>
    <dbReference type="NCBI Taxonomy" id="545694"/>
    <lineage>
        <taxon>Bacteria</taxon>
        <taxon>Pseudomonadati</taxon>
        <taxon>Spirochaetota</taxon>
        <taxon>Spirochaetia</taxon>
        <taxon>Spirochaetales</taxon>
        <taxon>Treponemataceae</taxon>
        <taxon>Treponema</taxon>
    </lineage>
</organism>
<protein>
    <submittedName>
        <fullName evidence="1">Uncharacterized protein</fullName>
    </submittedName>
</protein>
<dbReference type="HOGENOM" id="CLU_2866526_0_0_12"/>
<reference evidence="2" key="1">
    <citation type="submission" date="2009-12" db="EMBL/GenBank/DDBJ databases">
        <title>Complete sequence of Treponema primitia strain ZAS-2.</title>
        <authorList>
            <person name="Tetu S.G."/>
            <person name="Matson E."/>
            <person name="Ren Q."/>
            <person name="Seshadri R."/>
            <person name="Elbourne L."/>
            <person name="Hassan K.A."/>
            <person name="Durkin A."/>
            <person name="Radune D."/>
            <person name="Mohamoud Y."/>
            <person name="Shay R."/>
            <person name="Jin S."/>
            <person name="Zhang X."/>
            <person name="Lucey K."/>
            <person name="Ballor N.R."/>
            <person name="Ottesen E."/>
            <person name="Rosenthal R."/>
            <person name="Allen A."/>
            <person name="Leadbetter J.R."/>
            <person name="Paulsen I.T."/>
        </authorList>
    </citation>
    <scope>NUCLEOTIDE SEQUENCE [LARGE SCALE GENOMIC DNA]</scope>
    <source>
        <strain evidence="2">ATCC BAA-887 / DSM 12427 / ZAS-2</strain>
    </source>
</reference>
<accession>F5YJC8</accession>
<sequence>MVKNLDSIKFYLLTFFVVYFILLARVGNSQTLLFSFLNTPGKSAIFDTVLQFNTKYPDSLLLQP</sequence>
<reference evidence="1 2" key="2">
    <citation type="journal article" date="2011" name="ISME J.">
        <title>RNA-seq reveals cooperative metabolic interactions between two termite-gut spirochete species in co-culture.</title>
        <authorList>
            <person name="Rosenthal A.Z."/>
            <person name="Matson E.G."/>
            <person name="Eldar A."/>
            <person name="Leadbetter J.R."/>
        </authorList>
    </citation>
    <scope>NUCLEOTIDE SEQUENCE [LARGE SCALE GENOMIC DNA]</scope>
    <source>
        <strain evidence="2">ATCC BAA-887 / DSM 12427 / ZAS-2</strain>
    </source>
</reference>
<keyword evidence="2" id="KW-1185">Reference proteome</keyword>
<dbReference type="EMBL" id="CP001843">
    <property type="protein sequence ID" value="AEF86209.1"/>
    <property type="molecule type" value="Genomic_DNA"/>
</dbReference>
<proteinExistence type="predicted"/>
<dbReference type="AlphaFoldDB" id="F5YJC8"/>